<name>A0A0E9QA29_ANGAN</name>
<organism evidence="1">
    <name type="scientific">Anguilla anguilla</name>
    <name type="common">European freshwater eel</name>
    <name type="synonym">Muraena anguilla</name>
    <dbReference type="NCBI Taxonomy" id="7936"/>
    <lineage>
        <taxon>Eukaryota</taxon>
        <taxon>Metazoa</taxon>
        <taxon>Chordata</taxon>
        <taxon>Craniata</taxon>
        <taxon>Vertebrata</taxon>
        <taxon>Euteleostomi</taxon>
        <taxon>Actinopterygii</taxon>
        <taxon>Neopterygii</taxon>
        <taxon>Teleostei</taxon>
        <taxon>Anguilliformes</taxon>
        <taxon>Anguillidae</taxon>
        <taxon>Anguilla</taxon>
    </lineage>
</organism>
<accession>A0A0E9QA29</accession>
<reference evidence="1" key="2">
    <citation type="journal article" date="2015" name="Fish Shellfish Immunol.">
        <title>Early steps in the European eel (Anguilla anguilla)-Vibrio vulnificus interaction in the gills: Role of the RtxA13 toxin.</title>
        <authorList>
            <person name="Callol A."/>
            <person name="Pajuelo D."/>
            <person name="Ebbesson L."/>
            <person name="Teles M."/>
            <person name="MacKenzie S."/>
            <person name="Amaro C."/>
        </authorList>
    </citation>
    <scope>NUCLEOTIDE SEQUENCE</scope>
</reference>
<sequence>MVSPAPYVWGLGNRDTGCRSTLFQ</sequence>
<evidence type="ECO:0000313" key="1">
    <source>
        <dbReference type="EMBL" id="JAH13624.1"/>
    </source>
</evidence>
<proteinExistence type="predicted"/>
<dbReference type="AlphaFoldDB" id="A0A0E9QA29"/>
<reference evidence="1" key="1">
    <citation type="submission" date="2014-11" db="EMBL/GenBank/DDBJ databases">
        <authorList>
            <person name="Amaro Gonzalez C."/>
        </authorList>
    </citation>
    <scope>NUCLEOTIDE SEQUENCE</scope>
</reference>
<dbReference type="EMBL" id="GBXM01094953">
    <property type="protein sequence ID" value="JAH13624.1"/>
    <property type="molecule type" value="Transcribed_RNA"/>
</dbReference>
<protein>
    <submittedName>
        <fullName evidence="1">Uncharacterized protein</fullName>
    </submittedName>
</protein>